<evidence type="ECO:0000313" key="14">
    <source>
        <dbReference type="Proteomes" id="UP001176478"/>
    </source>
</evidence>
<evidence type="ECO:0000313" key="12">
    <source>
        <dbReference type="EMBL" id="MDO7855360.1"/>
    </source>
</evidence>
<evidence type="ECO:0000313" key="11">
    <source>
        <dbReference type="EMBL" id="MDG4694761.1"/>
    </source>
</evidence>
<dbReference type="SUPFAM" id="SSF103473">
    <property type="entry name" value="MFS general substrate transporter"/>
    <property type="match status" value="1"/>
</dbReference>
<keyword evidence="6 9" id="KW-1133">Transmembrane helix</keyword>
<keyword evidence="4" id="KW-1003">Cell membrane</keyword>
<evidence type="ECO:0000256" key="3">
    <source>
        <dbReference type="ARBA" id="ARBA00022448"/>
    </source>
</evidence>
<dbReference type="PROSITE" id="PS00216">
    <property type="entry name" value="SUGAR_TRANSPORT_1"/>
    <property type="match status" value="1"/>
</dbReference>
<evidence type="ECO:0000259" key="10">
    <source>
        <dbReference type="PROSITE" id="PS50850"/>
    </source>
</evidence>
<dbReference type="PROSITE" id="PS50850">
    <property type="entry name" value="MFS"/>
    <property type="match status" value="1"/>
</dbReference>
<evidence type="ECO:0000256" key="2">
    <source>
        <dbReference type="ARBA" id="ARBA00008335"/>
    </source>
</evidence>
<keyword evidence="3" id="KW-0813">Transport</keyword>
<dbReference type="InterPro" id="IPR005829">
    <property type="entry name" value="Sugar_transporter_CS"/>
</dbReference>
<keyword evidence="14" id="KW-1185">Reference proteome</keyword>
<organism evidence="11 13">
    <name type="scientific">Providencia huashanensis</name>
    <dbReference type="NCBI Taxonomy" id="3037798"/>
    <lineage>
        <taxon>Bacteria</taxon>
        <taxon>Pseudomonadati</taxon>
        <taxon>Pseudomonadota</taxon>
        <taxon>Gammaproteobacteria</taxon>
        <taxon>Enterobacterales</taxon>
        <taxon>Morganellaceae</taxon>
        <taxon>Providencia</taxon>
    </lineage>
</organism>
<dbReference type="Gene3D" id="1.20.1250.20">
    <property type="entry name" value="MFS general substrate transporter like domains"/>
    <property type="match status" value="1"/>
</dbReference>
<feature type="domain" description="Major facilitator superfamily (MFS) profile" evidence="10">
    <location>
        <begin position="38"/>
        <end position="421"/>
    </location>
</feature>
<evidence type="ECO:0000313" key="13">
    <source>
        <dbReference type="Proteomes" id="UP001156701"/>
    </source>
</evidence>
<comment type="subcellular location">
    <subcellularLocation>
        <location evidence="1">Cell membrane</location>
        <topology evidence="1">Multi-pass membrane protein</topology>
    </subcellularLocation>
</comment>
<evidence type="ECO:0000256" key="4">
    <source>
        <dbReference type="ARBA" id="ARBA00022475"/>
    </source>
</evidence>
<feature type="transmembrane region" description="Helical" evidence="9">
    <location>
        <begin position="161"/>
        <end position="180"/>
    </location>
</feature>
<reference evidence="11" key="1">
    <citation type="submission" date="2023-03" db="EMBL/GenBank/DDBJ databases">
        <title>a new species belonging to Providencia genus.</title>
        <authorList>
            <person name="Yang W."/>
            <person name="Hu F."/>
            <person name="Shen S."/>
            <person name="Ding L."/>
            <person name="Yin D."/>
        </authorList>
    </citation>
    <scope>NUCLEOTIDE SEQUENCE</scope>
    <source>
        <strain evidence="11">CRE-3FA-0001</strain>
    </source>
</reference>
<dbReference type="InterPro" id="IPR011701">
    <property type="entry name" value="MFS"/>
</dbReference>
<feature type="compositionally biased region" description="Basic and acidic residues" evidence="8">
    <location>
        <begin position="17"/>
        <end position="26"/>
    </location>
</feature>
<feature type="transmembrane region" description="Helical" evidence="9">
    <location>
        <begin position="245"/>
        <end position="263"/>
    </location>
</feature>
<feature type="transmembrane region" description="Helical" evidence="9">
    <location>
        <begin position="306"/>
        <end position="325"/>
    </location>
</feature>
<dbReference type="CDD" id="cd17324">
    <property type="entry name" value="MFS_NepI_like"/>
    <property type="match status" value="1"/>
</dbReference>
<dbReference type="EMBL" id="JAUQTG010000001">
    <property type="protein sequence ID" value="MDO7855360.1"/>
    <property type="molecule type" value="Genomic_DNA"/>
</dbReference>
<dbReference type="Proteomes" id="UP001156701">
    <property type="component" value="Unassembled WGS sequence"/>
</dbReference>
<dbReference type="EMBL" id="JARRYG010000001">
    <property type="protein sequence ID" value="MDG4694761.1"/>
    <property type="molecule type" value="Genomic_DNA"/>
</dbReference>
<protein>
    <submittedName>
        <fullName evidence="11">MFS transporter</fullName>
    </submittedName>
</protein>
<dbReference type="InterPro" id="IPR036259">
    <property type="entry name" value="MFS_trans_sf"/>
</dbReference>
<feature type="compositionally biased region" description="Polar residues" evidence="8">
    <location>
        <begin position="1"/>
        <end position="12"/>
    </location>
</feature>
<dbReference type="GO" id="GO:0022857">
    <property type="term" value="F:transmembrane transporter activity"/>
    <property type="evidence" value="ECO:0007669"/>
    <property type="project" value="InterPro"/>
</dbReference>
<comment type="similarity">
    <text evidence="2">Belongs to the major facilitator superfamily.</text>
</comment>
<feature type="transmembrane region" description="Helical" evidence="9">
    <location>
        <begin position="192"/>
        <end position="216"/>
    </location>
</feature>
<comment type="caution">
    <text evidence="11">The sequence shown here is derived from an EMBL/GenBank/DDBJ whole genome shotgun (WGS) entry which is preliminary data.</text>
</comment>
<gene>
    <name evidence="11" type="ORF">P7V44_00740</name>
    <name evidence="12" type="ORF">Q5E86_03010</name>
</gene>
<name>A0AA42JWT3_9GAMM</name>
<reference evidence="12" key="3">
    <citation type="journal article" date="2024" name="Int. J. Antimicrob. Agents">
        <title>Identification of a novel Providencia species showing multi-drug-resistant in three patients with hospital-acquired infection.</title>
        <authorList>
            <person name="Yang W."/>
            <person name="Chen J."/>
            <person name="Yang F."/>
            <person name="Ji P."/>
            <person name="Shen S."/>
            <person name="Yin D."/>
            <person name="Hu F."/>
        </authorList>
    </citation>
    <scope>NUCLEOTIDE SEQUENCE</scope>
    <source>
        <strain evidence="12">CRE-138-0111</strain>
    </source>
</reference>
<dbReference type="RefSeq" id="WP_210814241.1">
    <property type="nucleotide sequence ID" value="NZ_JARRYG010000001.1"/>
</dbReference>
<dbReference type="PANTHER" id="PTHR43271:SF1">
    <property type="entry name" value="INNER MEMBRANE TRANSPORT PROTEIN YNFM"/>
    <property type="match status" value="1"/>
</dbReference>
<reference evidence="12" key="2">
    <citation type="submission" date="2023-07" db="EMBL/GenBank/DDBJ databases">
        <authorList>
            <person name="Yang W."/>
            <person name="Chen J."/>
            <person name="Ji P."/>
            <person name="Hu F."/>
        </authorList>
    </citation>
    <scope>NUCLEOTIDE SEQUENCE</scope>
    <source>
        <strain evidence="12">CRE-138-0111</strain>
    </source>
</reference>
<evidence type="ECO:0000256" key="9">
    <source>
        <dbReference type="SAM" id="Phobius"/>
    </source>
</evidence>
<keyword evidence="7 9" id="KW-0472">Membrane</keyword>
<feature type="transmembrane region" description="Helical" evidence="9">
    <location>
        <begin position="398"/>
        <end position="416"/>
    </location>
</feature>
<evidence type="ECO:0000256" key="1">
    <source>
        <dbReference type="ARBA" id="ARBA00004651"/>
    </source>
</evidence>
<accession>A0AA42JWT3</accession>
<evidence type="ECO:0000256" key="7">
    <source>
        <dbReference type="ARBA" id="ARBA00023136"/>
    </source>
</evidence>
<feature type="transmembrane region" description="Helical" evidence="9">
    <location>
        <begin position="38"/>
        <end position="60"/>
    </location>
</feature>
<dbReference type="Pfam" id="PF07690">
    <property type="entry name" value="MFS_1"/>
    <property type="match status" value="2"/>
</dbReference>
<dbReference type="AlphaFoldDB" id="A0AA42JWT3"/>
<evidence type="ECO:0000256" key="6">
    <source>
        <dbReference type="ARBA" id="ARBA00022989"/>
    </source>
</evidence>
<feature type="transmembrane region" description="Helical" evidence="9">
    <location>
        <begin position="331"/>
        <end position="352"/>
    </location>
</feature>
<feature type="transmembrane region" description="Helical" evidence="9">
    <location>
        <begin position="373"/>
        <end position="392"/>
    </location>
</feature>
<dbReference type="PANTHER" id="PTHR43271">
    <property type="entry name" value="BLL2771 PROTEIN"/>
    <property type="match status" value="1"/>
</dbReference>
<dbReference type="InterPro" id="IPR020846">
    <property type="entry name" value="MFS_dom"/>
</dbReference>
<dbReference type="Proteomes" id="UP001176478">
    <property type="component" value="Unassembled WGS sequence"/>
</dbReference>
<sequence>MEHSSNSLTSEQPAKGKKTDAPAHTEPKKHYIQRDDALYLRVTLSFFTVGFATFALLYFVQPILPMLSEDFNVSPATASLSLSLSTGLMALGLLITGPISDAIGRKNVMVIALMCAALFTLLSSVMQSWNGILIARALVGLSLSGVAAVAMTYLSEEIHPSYVALSMGLYISGNSIGGMSGRLMTGVISDYYSWRVAVVLLGALALIAAIGFWRLLPPSQHFRASSLKPKNLWVNLHLHFRDRGLPWLFVEGFVLMGGFVTMYNYIGYRLLDAPYYFSQSTVGLLSVIYLTGTYSATKTGSLTQKYGLGSVLISAICMMLVGILLTLHPNIWVILSGMTVLTAGFFAAHSVASSWVGRRAKRARGQASSMYLFSYYAGSSIAGTLGGVFWTYFGWNGVALFIAGILLIGIIIAYRLKLGCYDELS</sequence>
<proteinExistence type="inferred from homology"/>
<feature type="transmembrane region" description="Helical" evidence="9">
    <location>
        <begin position="108"/>
        <end position="126"/>
    </location>
</feature>
<evidence type="ECO:0000256" key="8">
    <source>
        <dbReference type="SAM" id="MobiDB-lite"/>
    </source>
</evidence>
<feature type="transmembrane region" description="Helical" evidence="9">
    <location>
        <begin position="132"/>
        <end position="154"/>
    </location>
</feature>
<keyword evidence="5 9" id="KW-0812">Transmembrane</keyword>
<evidence type="ECO:0000256" key="5">
    <source>
        <dbReference type="ARBA" id="ARBA00022692"/>
    </source>
</evidence>
<feature type="region of interest" description="Disordered" evidence="8">
    <location>
        <begin position="1"/>
        <end position="26"/>
    </location>
</feature>
<feature type="transmembrane region" description="Helical" evidence="9">
    <location>
        <begin position="80"/>
        <end position="96"/>
    </location>
</feature>
<dbReference type="GO" id="GO:0005886">
    <property type="term" value="C:plasma membrane"/>
    <property type="evidence" value="ECO:0007669"/>
    <property type="project" value="UniProtKB-SubCell"/>
</dbReference>
<feature type="transmembrane region" description="Helical" evidence="9">
    <location>
        <begin position="275"/>
        <end position="294"/>
    </location>
</feature>